<evidence type="ECO:0000313" key="2">
    <source>
        <dbReference type="EMBL" id="OAQ42215.1"/>
    </source>
</evidence>
<dbReference type="OrthoDB" id="1097715at2"/>
<dbReference type="RefSeq" id="WP_068821245.1">
    <property type="nucleotide sequence ID" value="NZ_LWHJ01000011.1"/>
</dbReference>
<gene>
    <name evidence="2" type="ORF">A5893_03620</name>
</gene>
<feature type="signal peptide" evidence="1">
    <location>
        <begin position="1"/>
        <end position="24"/>
    </location>
</feature>
<protein>
    <recommendedName>
        <fullName evidence="4">DUF4251 domain-containing protein</fullName>
    </recommendedName>
</protein>
<name>A0A179DME6_9SPHI</name>
<keyword evidence="1" id="KW-0732">Signal</keyword>
<proteinExistence type="predicted"/>
<evidence type="ECO:0008006" key="4">
    <source>
        <dbReference type="Google" id="ProtNLM"/>
    </source>
</evidence>
<sequence>MKNLFSFKYLILIFISLTILSSCATQKEKQARITLIDSLIKNNDFKFVAQQANPLRGGLISQRLRQLDNSYFLKISKDSINCYLPYFGVAQQAPYGSTNNGIQFISTDFSYDKTVDSKGGYQITISPKNTDKARTLYLMIGQSGNATLNVNSNNRDAISFTGNIEKR</sequence>
<dbReference type="STRING" id="1826909.A5893_03620"/>
<dbReference type="AlphaFoldDB" id="A0A179DME6"/>
<dbReference type="Pfam" id="PF14059">
    <property type="entry name" value="DUF4251"/>
    <property type="match status" value="1"/>
</dbReference>
<reference evidence="2 3" key="1">
    <citation type="submission" date="2016-04" db="EMBL/GenBank/DDBJ databases">
        <authorList>
            <person name="Evans L.H."/>
            <person name="Alamgir A."/>
            <person name="Owens N."/>
            <person name="Weber N.D."/>
            <person name="Virtaneva K."/>
            <person name="Barbian K."/>
            <person name="Babar A."/>
            <person name="Rosenke K."/>
        </authorList>
    </citation>
    <scope>NUCLEOTIDE SEQUENCE [LARGE SCALE GENOMIC DNA]</scope>
    <source>
        <strain evidence="2 3">CCM 8644</strain>
    </source>
</reference>
<dbReference type="InterPro" id="IPR025347">
    <property type="entry name" value="DUF4251"/>
</dbReference>
<dbReference type="EMBL" id="LWHJ01000011">
    <property type="protein sequence ID" value="OAQ42215.1"/>
    <property type="molecule type" value="Genomic_DNA"/>
</dbReference>
<accession>A0A179DME6</accession>
<dbReference type="Gene3D" id="2.40.128.410">
    <property type="match status" value="1"/>
</dbReference>
<dbReference type="Proteomes" id="UP000078459">
    <property type="component" value="Unassembled WGS sequence"/>
</dbReference>
<feature type="chain" id="PRO_5008100719" description="DUF4251 domain-containing protein" evidence="1">
    <location>
        <begin position="25"/>
        <end position="167"/>
    </location>
</feature>
<evidence type="ECO:0000313" key="3">
    <source>
        <dbReference type="Proteomes" id="UP000078459"/>
    </source>
</evidence>
<dbReference type="PROSITE" id="PS51257">
    <property type="entry name" value="PROKAR_LIPOPROTEIN"/>
    <property type="match status" value="1"/>
</dbReference>
<comment type="caution">
    <text evidence="2">The sequence shown here is derived from an EMBL/GenBank/DDBJ whole genome shotgun (WGS) entry which is preliminary data.</text>
</comment>
<evidence type="ECO:0000256" key="1">
    <source>
        <dbReference type="SAM" id="SignalP"/>
    </source>
</evidence>
<reference evidence="2 3" key="2">
    <citation type="submission" date="2016-06" db="EMBL/GenBank/DDBJ databases">
        <title>Pedobacter psychrophilus sp. nov., isolated from Antarctic fragmentary rock.</title>
        <authorList>
            <person name="Svec P."/>
        </authorList>
    </citation>
    <scope>NUCLEOTIDE SEQUENCE [LARGE SCALE GENOMIC DNA]</scope>
    <source>
        <strain evidence="2 3">CCM 8644</strain>
    </source>
</reference>
<keyword evidence="3" id="KW-1185">Reference proteome</keyword>
<organism evidence="2 3">
    <name type="scientific">Pedobacter psychrophilus</name>
    <dbReference type="NCBI Taxonomy" id="1826909"/>
    <lineage>
        <taxon>Bacteria</taxon>
        <taxon>Pseudomonadati</taxon>
        <taxon>Bacteroidota</taxon>
        <taxon>Sphingobacteriia</taxon>
        <taxon>Sphingobacteriales</taxon>
        <taxon>Sphingobacteriaceae</taxon>
        <taxon>Pedobacter</taxon>
    </lineage>
</organism>